<dbReference type="Proteomes" id="UP000694540">
    <property type="component" value="Unplaced"/>
</dbReference>
<sequence length="94" mass="10821">MGRILIKISIKMETTHTKRARRRTQEKSEHSNKEQHKDNEKKKRKPNTKMEVLKSMKTNTEIRENKGGKAESLWGSKNNKGEGKLLGLPIVAQP</sequence>
<proteinExistence type="predicted"/>
<name>A0A8C3WZT4_9CETA</name>
<accession>A0A8C3WZT4</accession>
<evidence type="ECO:0000313" key="3">
    <source>
        <dbReference type="Proteomes" id="UP000694540"/>
    </source>
</evidence>
<feature type="compositionally biased region" description="Basic and acidic residues" evidence="1">
    <location>
        <begin position="60"/>
        <end position="69"/>
    </location>
</feature>
<feature type="compositionally biased region" description="Basic and acidic residues" evidence="1">
    <location>
        <begin position="23"/>
        <end position="41"/>
    </location>
</feature>
<reference evidence="2" key="2">
    <citation type="submission" date="2025-09" db="UniProtKB">
        <authorList>
            <consortium name="Ensembl"/>
        </authorList>
    </citation>
    <scope>IDENTIFICATION</scope>
</reference>
<feature type="region of interest" description="Disordered" evidence="1">
    <location>
        <begin position="1"/>
        <end position="94"/>
    </location>
</feature>
<keyword evidence="3" id="KW-1185">Reference proteome</keyword>
<evidence type="ECO:0000313" key="2">
    <source>
        <dbReference type="Ensembl" id="ENSCWAP00000020024.1"/>
    </source>
</evidence>
<dbReference type="Ensembl" id="ENSCWAT00000021724.1">
    <property type="protein sequence ID" value="ENSCWAP00000020024.1"/>
    <property type="gene ID" value="ENSCWAG00000015342.1"/>
</dbReference>
<protein>
    <submittedName>
        <fullName evidence="2">Uncharacterized protein</fullName>
    </submittedName>
</protein>
<dbReference type="AlphaFoldDB" id="A0A8C3WZT4"/>
<organism evidence="2 3">
    <name type="scientific">Catagonus wagneri</name>
    <name type="common">Chacoan peccary</name>
    <dbReference type="NCBI Taxonomy" id="51154"/>
    <lineage>
        <taxon>Eukaryota</taxon>
        <taxon>Metazoa</taxon>
        <taxon>Chordata</taxon>
        <taxon>Craniata</taxon>
        <taxon>Vertebrata</taxon>
        <taxon>Euteleostomi</taxon>
        <taxon>Mammalia</taxon>
        <taxon>Eutheria</taxon>
        <taxon>Laurasiatheria</taxon>
        <taxon>Artiodactyla</taxon>
        <taxon>Suina</taxon>
        <taxon>Tayassuidae</taxon>
        <taxon>Catagonus</taxon>
    </lineage>
</organism>
<evidence type="ECO:0000256" key="1">
    <source>
        <dbReference type="SAM" id="MobiDB-lite"/>
    </source>
</evidence>
<reference evidence="2" key="1">
    <citation type="submission" date="2025-08" db="UniProtKB">
        <authorList>
            <consortium name="Ensembl"/>
        </authorList>
    </citation>
    <scope>IDENTIFICATION</scope>
</reference>